<keyword evidence="2 5" id="KW-0371">Homeobox</keyword>
<dbReference type="SUPFAM" id="SSF46689">
    <property type="entry name" value="Homeodomain-like"/>
    <property type="match status" value="1"/>
</dbReference>
<dbReference type="GO" id="GO:0006355">
    <property type="term" value="P:regulation of DNA-templated transcription"/>
    <property type="evidence" value="ECO:0007669"/>
    <property type="project" value="InterPro"/>
</dbReference>
<dbReference type="Gene3D" id="1.10.10.60">
    <property type="entry name" value="Homeodomain-like"/>
    <property type="match status" value="1"/>
</dbReference>
<sequence length="595" mass="66475">MTPQPASINPSTWQPSPQPLSDMEGMLDANEPTRFMQEDHSLNTNTDYEFQPFLSDIVDLEWSQWTNYESHLVSTADTHPGHQEHEELKASEIAYDCSPALAGENADPSLSQPSLINISQWLDGAYRPPVSCAHCRRHRMQCLIIRTTPANPNPRNACSSCVALFRECSLAKGEKRLPSGFETFSPVLGHLHGVPEDGNPLPTTTVDNGDERKEPKQFLRKGARILREWFYQNQEYPYPTDAQKNQMAHETGFSQKRISTWFANARRRQKQKIQSVGLSSTSRTRPGSPMVSSTLSSLTPMERWQASPPEDEPVPEAAIQTAIASGSIGSDDSIDPFQLDGSAMDFFNFDESSSLLASSVSSIGSIGSKASETSDSTSSAWSYHSSADIGLPFPLLPKQTKPKRVRARQRAAVYCHYQCTFCPQSFKKKHDWARHEKSVHLTLDSWVCTPNLNDVQQAFELQFSECPFCDVIFPTPAHWEEHEFQVCADKPAQERTFSRKDYLWQHLRKFHSCTKAPVADLGAWRGSGANVVSRCGFCGCSLSTWPARAEHLAGHFKKGSHMDQWEGDWGLDASVLSVLRNAVPPSQRAIANMPV</sequence>
<reference evidence="11" key="2">
    <citation type="journal article" date="2017" name="Nat. Microbiol.">
        <title>Global analysis of biosynthetic gene clusters reveals vast potential of secondary metabolite production in Penicillium species.</title>
        <authorList>
            <person name="Nielsen J.C."/>
            <person name="Grijseels S."/>
            <person name="Prigent S."/>
            <person name="Ji B."/>
            <person name="Dainat J."/>
            <person name="Nielsen K.F."/>
            <person name="Frisvad J.C."/>
            <person name="Workman M."/>
            <person name="Nielsen J."/>
        </authorList>
    </citation>
    <scope>NUCLEOTIDE SEQUENCE [LARGE SCALE GENOMIC DNA]</scope>
    <source>
        <strain evidence="11">IBT 13039</strain>
    </source>
</reference>
<dbReference type="SMART" id="SM00389">
    <property type="entry name" value="HOX"/>
    <property type="match status" value="1"/>
</dbReference>
<evidence type="ECO:0000256" key="4">
    <source>
        <dbReference type="PROSITE-ProRule" id="PRU00042"/>
    </source>
</evidence>
<protein>
    <recommendedName>
        <fullName evidence="12">Homeobox domain-containing protein</fullName>
    </recommendedName>
</protein>
<dbReference type="GO" id="GO:0008270">
    <property type="term" value="F:zinc ion binding"/>
    <property type="evidence" value="ECO:0007669"/>
    <property type="project" value="UniProtKB-KW"/>
</dbReference>
<feature type="domain" description="C2H2-type" evidence="8">
    <location>
        <begin position="417"/>
        <end position="440"/>
    </location>
</feature>
<evidence type="ECO:0000256" key="6">
    <source>
        <dbReference type="SAM" id="MobiDB-lite"/>
    </source>
</evidence>
<evidence type="ECO:0000313" key="10">
    <source>
        <dbReference type="EMBL" id="OQE96137.1"/>
    </source>
</evidence>
<dbReference type="SMART" id="SM00355">
    <property type="entry name" value="ZnF_C2H2"/>
    <property type="match status" value="3"/>
</dbReference>
<feature type="compositionally biased region" description="Polar residues" evidence="6">
    <location>
        <begin position="272"/>
        <end position="299"/>
    </location>
</feature>
<evidence type="ECO:0000313" key="11">
    <source>
        <dbReference type="Proteomes" id="UP000191691"/>
    </source>
</evidence>
<accession>A0A1V6Z907</accession>
<feature type="region of interest" description="Disordered" evidence="6">
    <location>
        <begin position="272"/>
        <end position="313"/>
    </location>
</feature>
<dbReference type="Proteomes" id="UP000191691">
    <property type="component" value="Unassembled WGS sequence"/>
</dbReference>
<dbReference type="GO" id="GO:0003677">
    <property type="term" value="F:DNA binding"/>
    <property type="evidence" value="ECO:0007669"/>
    <property type="project" value="UniProtKB-UniRule"/>
</dbReference>
<evidence type="ECO:0000256" key="2">
    <source>
        <dbReference type="ARBA" id="ARBA00023155"/>
    </source>
</evidence>
<organism evidence="10 11">
    <name type="scientific">Penicillium nalgiovense</name>
    <dbReference type="NCBI Taxonomy" id="60175"/>
    <lineage>
        <taxon>Eukaryota</taxon>
        <taxon>Fungi</taxon>
        <taxon>Dikarya</taxon>
        <taxon>Ascomycota</taxon>
        <taxon>Pezizomycotina</taxon>
        <taxon>Eurotiomycetes</taxon>
        <taxon>Eurotiomycetidae</taxon>
        <taxon>Eurotiales</taxon>
        <taxon>Aspergillaceae</taxon>
        <taxon>Penicillium</taxon>
    </lineage>
</organism>
<feature type="compositionally biased region" description="Polar residues" evidence="6">
    <location>
        <begin position="1"/>
        <end position="15"/>
    </location>
</feature>
<dbReference type="OrthoDB" id="10056939at2759"/>
<reference evidence="9" key="3">
    <citation type="submission" date="2021-07" db="EMBL/GenBank/DDBJ databases">
        <authorList>
            <person name="Branca A.L. A."/>
        </authorList>
    </citation>
    <scope>NUCLEOTIDE SEQUENCE</scope>
</reference>
<comment type="caution">
    <text evidence="10">The sequence shown here is derived from an EMBL/GenBank/DDBJ whole genome shotgun (WGS) entry which is preliminary data.</text>
</comment>
<feature type="domain" description="Homeobox" evidence="7">
    <location>
        <begin position="209"/>
        <end position="272"/>
    </location>
</feature>
<dbReference type="InterPro" id="IPR008422">
    <property type="entry name" value="KN_HD"/>
</dbReference>
<keyword evidence="4" id="KW-0862">Zinc</keyword>
<evidence type="ECO:0000256" key="3">
    <source>
        <dbReference type="ARBA" id="ARBA00023242"/>
    </source>
</evidence>
<dbReference type="Pfam" id="PF05920">
    <property type="entry name" value="Homeobox_KN"/>
    <property type="match status" value="1"/>
</dbReference>
<feature type="region of interest" description="Disordered" evidence="6">
    <location>
        <begin position="192"/>
        <end position="213"/>
    </location>
</feature>
<feature type="DNA-binding region" description="Homeobox" evidence="5">
    <location>
        <begin position="211"/>
        <end position="273"/>
    </location>
</feature>
<name>A0A1V6Z907_PENNA</name>
<dbReference type="InterPro" id="IPR050224">
    <property type="entry name" value="TALE_homeobox"/>
</dbReference>
<proteinExistence type="predicted"/>
<dbReference type="GO" id="GO:0005634">
    <property type="term" value="C:nucleus"/>
    <property type="evidence" value="ECO:0007669"/>
    <property type="project" value="UniProtKB-SubCell"/>
</dbReference>
<keyword evidence="11" id="KW-1185">Reference proteome</keyword>
<evidence type="ECO:0000259" key="8">
    <source>
        <dbReference type="PROSITE" id="PS50157"/>
    </source>
</evidence>
<evidence type="ECO:0000259" key="7">
    <source>
        <dbReference type="PROSITE" id="PS50071"/>
    </source>
</evidence>
<evidence type="ECO:0000256" key="1">
    <source>
        <dbReference type="ARBA" id="ARBA00023125"/>
    </source>
</evidence>
<dbReference type="Gene3D" id="3.30.160.60">
    <property type="entry name" value="Classic Zinc Finger"/>
    <property type="match status" value="1"/>
</dbReference>
<keyword evidence="4" id="KW-0863">Zinc-finger</keyword>
<comment type="subcellular location">
    <subcellularLocation>
        <location evidence="5">Nucleus</location>
    </subcellularLocation>
</comment>
<dbReference type="EMBL" id="MOOB01000001">
    <property type="protein sequence ID" value="OQE96137.1"/>
    <property type="molecule type" value="Genomic_DNA"/>
</dbReference>
<dbReference type="PROSITE" id="PS50157">
    <property type="entry name" value="ZINC_FINGER_C2H2_2"/>
    <property type="match status" value="1"/>
</dbReference>
<dbReference type="InterPro" id="IPR013087">
    <property type="entry name" value="Znf_C2H2_type"/>
</dbReference>
<dbReference type="PROSITE" id="PS50071">
    <property type="entry name" value="HOMEOBOX_2"/>
    <property type="match status" value="1"/>
</dbReference>
<keyword evidence="1 5" id="KW-0238">DNA-binding</keyword>
<dbReference type="STRING" id="60175.A0A1V6Z907"/>
<dbReference type="PANTHER" id="PTHR11850">
    <property type="entry name" value="HOMEOBOX PROTEIN TRANSCRIPTION FACTORS"/>
    <property type="match status" value="1"/>
</dbReference>
<keyword evidence="3 5" id="KW-0539">Nucleus</keyword>
<evidence type="ECO:0008006" key="12">
    <source>
        <dbReference type="Google" id="ProtNLM"/>
    </source>
</evidence>
<dbReference type="InterPro" id="IPR009057">
    <property type="entry name" value="Homeodomain-like_sf"/>
</dbReference>
<gene>
    <name evidence="10" type="ORF">PENNAL_c0001G10386</name>
    <name evidence="9" type="ORF">PNAL_LOCUS8769</name>
</gene>
<keyword evidence="4" id="KW-0479">Metal-binding</keyword>
<evidence type="ECO:0000256" key="5">
    <source>
        <dbReference type="PROSITE-ProRule" id="PRU00108"/>
    </source>
</evidence>
<dbReference type="Proteomes" id="UP001153461">
    <property type="component" value="Unassembled WGS sequence"/>
</dbReference>
<dbReference type="AlphaFoldDB" id="A0A1V6Z907"/>
<dbReference type="InterPro" id="IPR001356">
    <property type="entry name" value="HD"/>
</dbReference>
<feature type="region of interest" description="Disordered" evidence="6">
    <location>
        <begin position="1"/>
        <end position="26"/>
    </location>
</feature>
<reference evidence="10" key="1">
    <citation type="submission" date="2016-10" db="EMBL/GenBank/DDBJ databases">
        <title>Uncovering the secondary metabolism of Penicillium species provides insights into the evolution of 6-MSA pathways.</title>
        <authorList>
            <person name="Nielsen J.C."/>
            <person name="Nielsen J."/>
        </authorList>
    </citation>
    <scope>NUCLEOTIDE SEQUENCE [LARGE SCALE GENOMIC DNA]</scope>
    <source>
        <strain evidence="10">IBT 13039</strain>
    </source>
</reference>
<evidence type="ECO:0000313" key="9">
    <source>
        <dbReference type="EMBL" id="CAG8253223.1"/>
    </source>
</evidence>
<dbReference type="OMA" id="LDSWVCT"/>
<dbReference type="EMBL" id="CAJVNV010000608">
    <property type="protein sequence ID" value="CAG8253223.1"/>
    <property type="molecule type" value="Genomic_DNA"/>
</dbReference>
<dbReference type="CDD" id="cd00086">
    <property type="entry name" value="homeodomain"/>
    <property type="match status" value="1"/>
</dbReference>
<dbReference type="PROSITE" id="PS00028">
    <property type="entry name" value="ZINC_FINGER_C2H2_1"/>
    <property type="match status" value="1"/>
</dbReference>